<organism evidence="2 3">
    <name type="scientific">Candidatus Collierbacteria bacterium RIFOXYD1_FULL_40_9</name>
    <dbReference type="NCBI Taxonomy" id="1817731"/>
    <lineage>
        <taxon>Bacteria</taxon>
        <taxon>Candidatus Collieribacteriota</taxon>
    </lineage>
</organism>
<keyword evidence="1" id="KW-0812">Transmembrane</keyword>
<dbReference type="EMBL" id="MFAQ01000045">
    <property type="protein sequence ID" value="OGD81385.1"/>
    <property type="molecule type" value="Genomic_DNA"/>
</dbReference>
<reference evidence="2 3" key="1">
    <citation type="journal article" date="2016" name="Nat. Commun.">
        <title>Thousands of microbial genomes shed light on interconnected biogeochemical processes in an aquifer system.</title>
        <authorList>
            <person name="Anantharaman K."/>
            <person name="Brown C.T."/>
            <person name="Hug L.A."/>
            <person name="Sharon I."/>
            <person name="Castelle C.J."/>
            <person name="Probst A.J."/>
            <person name="Thomas B.C."/>
            <person name="Singh A."/>
            <person name="Wilkins M.J."/>
            <person name="Karaoz U."/>
            <person name="Brodie E.L."/>
            <person name="Williams K.H."/>
            <person name="Hubbard S.S."/>
            <person name="Banfield J.F."/>
        </authorList>
    </citation>
    <scope>NUCLEOTIDE SEQUENCE [LARGE SCALE GENOMIC DNA]</scope>
</reference>
<feature type="transmembrane region" description="Helical" evidence="1">
    <location>
        <begin position="45"/>
        <end position="64"/>
    </location>
</feature>
<evidence type="ECO:0000313" key="3">
    <source>
        <dbReference type="Proteomes" id="UP000179237"/>
    </source>
</evidence>
<dbReference type="Proteomes" id="UP000179237">
    <property type="component" value="Unassembled WGS sequence"/>
</dbReference>
<comment type="caution">
    <text evidence="2">The sequence shown here is derived from an EMBL/GenBank/DDBJ whole genome shotgun (WGS) entry which is preliminary data.</text>
</comment>
<evidence type="ECO:0000256" key="1">
    <source>
        <dbReference type="SAM" id="Phobius"/>
    </source>
</evidence>
<feature type="transmembrane region" description="Helical" evidence="1">
    <location>
        <begin position="76"/>
        <end position="96"/>
    </location>
</feature>
<proteinExistence type="predicted"/>
<gene>
    <name evidence="2" type="ORF">A2572_01120</name>
</gene>
<protein>
    <submittedName>
        <fullName evidence="2">Uncharacterized protein</fullName>
    </submittedName>
</protein>
<evidence type="ECO:0000313" key="2">
    <source>
        <dbReference type="EMBL" id="OGD81385.1"/>
    </source>
</evidence>
<feature type="transmembrane region" description="Helical" evidence="1">
    <location>
        <begin position="108"/>
        <end position="129"/>
    </location>
</feature>
<accession>A0A1F5FP16</accession>
<name>A0A1F5FP16_9BACT</name>
<dbReference type="AlphaFoldDB" id="A0A1F5FP16"/>
<sequence length="142" mass="16137">MNKERLLVAISLTLGSLLFSGLEVLLFKTTGIINLSQVTFPSVSIYASIMVLFSINLLSLVLYALINRLLNQNRPFLYITVFVFYSTLPLTLWFQIIKLLNIQPGISLMLQLVLSLITYIIHLLLWVFIIDTTGFLKPKTTN</sequence>
<keyword evidence="1" id="KW-1133">Transmembrane helix</keyword>
<keyword evidence="1" id="KW-0472">Membrane</keyword>